<keyword evidence="3" id="KW-1185">Reference proteome</keyword>
<gene>
    <name evidence="2" type="ORF">PCANC_27276</name>
</gene>
<feature type="compositionally biased region" description="Polar residues" evidence="1">
    <location>
        <begin position="268"/>
        <end position="281"/>
    </location>
</feature>
<dbReference type="OrthoDB" id="2505636at2759"/>
<evidence type="ECO:0000313" key="2">
    <source>
        <dbReference type="EMBL" id="PLW06407.1"/>
    </source>
</evidence>
<feature type="compositionally biased region" description="Polar residues" evidence="1">
    <location>
        <begin position="470"/>
        <end position="495"/>
    </location>
</feature>
<feature type="compositionally biased region" description="Pro residues" evidence="1">
    <location>
        <begin position="1309"/>
        <end position="1319"/>
    </location>
</feature>
<feature type="region of interest" description="Disordered" evidence="1">
    <location>
        <begin position="1304"/>
        <end position="1336"/>
    </location>
</feature>
<sequence length="1455" mass="160373">MSVVMRRIAKQNSTHSPAAGHEPAPHGRHSSAENTLAAHHRSTGSHNSVQIAATPRSTHHGLAQIVTPPPLAYPQLPSAFGSPAQSDLAPSSAYLLNLLPALSLSNPILKPHVPSPPLPTNPDTPHPLSHLTYLPANYAQKFKSRHSKSAPLDSARPSPDRRSSPATHSLMSPSTQQTMASATDMSHRPDGPGIVPNDIPIVEPPPASTALAHRQTTLPPLEKSPLSFFKRPIRLIREKKGPPDPLLVDSNPLSFKTHETNKLAPLSPTLSRPSKLSYNTRAHSDHPSKTSPNPHTHLAPMQKVPSSSSTGSKLNSLLTAAARSIRTGDSRLFESFQSAISPRIPSDNEELQMPPPIQPTWTRAQTPPLLKRIPVPAYRISGDIVKSPISPRLTRTTSLERPKTATKHSRTSSLPHSQAPPAIKLSTPQEHPRISRQDLEKDQCETIEKLSEPEVDNKSAHVSPLPSQPEPTQIQVSPSDGQLRTSTPQDPNLNIQPHPTLLLEGDSDGLDNQYSEPPQPTPAIEHPIHKPELYLSGARSHRSASTLSYEDFRGLVSRAMGSPLTINHRIKYRKSYMSQRESQASQLSLSPLNDQKDERPPHGDRDSVSAPVIEVNKRFLQRESSLASVHEAKRKSFECMPLPALPPPSAHERIPPAKDNHAATAAVATIKKQARPWTMVIPGSFSGRKELPKLLPELKRKNHKEEKLVASPSRKSPLAQRKTRHSYPLRLAPHFSPLEQVSIDLRFLDPVSQTGKPLHLEIRTAGELEYRDNLSSRTTPSLTPTPTNLMFGFRGEVYEVDKCEKPVDVRQSIKVPFDYDQEHEVKSLLDYQSLNTIRLSQAFGEEKQPTDLAVEQHDKPAHSPGSNNPQFETEVAIPEQGLDSQHVVSDLPPRIDLDLDDLAQSIELKEICLIGAAGEADKEDFRAGRLQRRITQEILIEPPSPRLSERNCSTENIMETLSIDIGSSEDDSFRLPDDSLPFEFGTEPKIINPETSLEMAASILGQPVPEVSKEIWRGFERLHSMTEARFMESEGKELREVLGRLFEPGTPTANPTTEVGVQTDPVAFASRNDHFVSQPPFIIRKDSTRRVADALKRLSNKADQTIHSPSTDPLPRHLTRHSFQSERGFAPVYRESIASLQDYAKSGGARMDSPRTSAGGNNRTTTPWSERKQTGLNEISEFKRFSSKRTAHSIHLSHFSSPLRQTPTLESHLGLLSYSPLTTSPILTETVLGALDNALRAEETFQREKQHLQSVARRQSQTIESLLLDKEILSLEVTRLTGLVELLTRDHNLLNERIDKAEEAFEKMPPAPPKNPPPTTVGDGGGGGYHSPDETASYCTAAADPIHKTTPRVSLLADQKADQKRPHAAAGREQQQPLTETDDGVMGGDSEESSDDDDDDDEDDDRDSLCDPEQDSVIQSAVILFASPRTQPFTHPKIHSPIPGSYPVLPSVPGP</sequence>
<comment type="caution">
    <text evidence="2">The sequence shown here is derived from an EMBL/GenBank/DDBJ whole genome shotgun (WGS) entry which is preliminary data.</text>
</comment>
<feature type="compositionally biased region" description="Basic and acidic residues" evidence="1">
    <location>
        <begin position="846"/>
        <end position="861"/>
    </location>
</feature>
<feature type="region of interest" description="Disordered" evidence="1">
    <location>
        <begin position="1433"/>
        <end position="1455"/>
    </location>
</feature>
<protein>
    <submittedName>
        <fullName evidence="2">Uncharacterized protein</fullName>
    </submittedName>
</protein>
<reference evidence="2 3" key="1">
    <citation type="submission" date="2017-11" db="EMBL/GenBank/DDBJ databases">
        <title>De novo assembly and phasing of dikaryotic genomes from two isolates of Puccinia coronata f. sp. avenae, the causal agent of oat crown rust.</title>
        <authorList>
            <person name="Miller M.E."/>
            <person name="Zhang Y."/>
            <person name="Omidvar V."/>
            <person name="Sperschneider J."/>
            <person name="Schwessinger B."/>
            <person name="Raley C."/>
            <person name="Palmer J.M."/>
            <person name="Garnica D."/>
            <person name="Upadhyaya N."/>
            <person name="Rathjen J."/>
            <person name="Taylor J.M."/>
            <person name="Park R.F."/>
            <person name="Dodds P.N."/>
            <person name="Hirsch C.D."/>
            <person name="Kianian S.F."/>
            <person name="Figueroa M."/>
        </authorList>
    </citation>
    <scope>NUCLEOTIDE SEQUENCE [LARGE SCALE GENOMIC DNA]</scope>
    <source>
        <strain evidence="2">12NC29</strain>
    </source>
</reference>
<dbReference type="EMBL" id="PGCJ01001319">
    <property type="protein sequence ID" value="PLW06407.1"/>
    <property type="molecule type" value="Genomic_DNA"/>
</dbReference>
<feature type="compositionally biased region" description="Polar residues" evidence="1">
    <location>
        <begin position="1154"/>
        <end position="1168"/>
    </location>
</feature>
<feature type="region of interest" description="Disordered" evidence="1">
    <location>
        <begin position="1145"/>
        <end position="1172"/>
    </location>
</feature>
<feature type="region of interest" description="Disordered" evidence="1">
    <location>
        <begin position="575"/>
        <end position="610"/>
    </location>
</feature>
<feature type="compositionally biased region" description="Polar residues" evidence="1">
    <location>
        <begin position="576"/>
        <end position="593"/>
    </location>
</feature>
<feature type="compositionally biased region" description="Basic and acidic residues" evidence="1">
    <location>
        <begin position="430"/>
        <end position="459"/>
    </location>
</feature>
<feature type="compositionally biased region" description="Basic and acidic residues" evidence="1">
    <location>
        <begin position="594"/>
        <end position="607"/>
    </location>
</feature>
<feature type="region of interest" description="Disordered" evidence="1">
    <location>
        <begin position="702"/>
        <end position="721"/>
    </location>
</feature>
<proteinExistence type="predicted"/>
<feature type="region of interest" description="Disordered" evidence="1">
    <location>
        <begin position="846"/>
        <end position="870"/>
    </location>
</feature>
<feature type="region of interest" description="Disordered" evidence="1">
    <location>
        <begin position="389"/>
        <end position="495"/>
    </location>
</feature>
<name>A0A2N5RZH9_9BASI</name>
<feature type="compositionally biased region" description="Polar residues" evidence="1">
    <location>
        <begin position="167"/>
        <end position="184"/>
    </location>
</feature>
<dbReference type="Proteomes" id="UP000235388">
    <property type="component" value="Unassembled WGS sequence"/>
</dbReference>
<feature type="region of interest" description="Disordered" evidence="1">
    <location>
        <begin position="260"/>
        <end position="312"/>
    </location>
</feature>
<accession>A0A2N5RZH9</accession>
<feature type="region of interest" description="Disordered" evidence="1">
    <location>
        <begin position="1"/>
        <end position="47"/>
    </location>
</feature>
<evidence type="ECO:0000313" key="3">
    <source>
        <dbReference type="Proteomes" id="UP000235388"/>
    </source>
</evidence>
<feature type="compositionally biased region" description="Acidic residues" evidence="1">
    <location>
        <begin position="1389"/>
        <end position="1414"/>
    </location>
</feature>
<evidence type="ECO:0000256" key="1">
    <source>
        <dbReference type="SAM" id="MobiDB-lite"/>
    </source>
</evidence>
<feature type="region of interest" description="Disordered" evidence="1">
    <location>
        <begin position="142"/>
        <end position="197"/>
    </location>
</feature>
<organism evidence="2 3">
    <name type="scientific">Puccinia coronata f. sp. avenae</name>
    <dbReference type="NCBI Taxonomy" id="200324"/>
    <lineage>
        <taxon>Eukaryota</taxon>
        <taxon>Fungi</taxon>
        <taxon>Dikarya</taxon>
        <taxon>Basidiomycota</taxon>
        <taxon>Pucciniomycotina</taxon>
        <taxon>Pucciniomycetes</taxon>
        <taxon>Pucciniales</taxon>
        <taxon>Pucciniaceae</taxon>
        <taxon>Puccinia</taxon>
    </lineage>
</organism>
<feature type="region of interest" description="Disordered" evidence="1">
    <location>
        <begin position="1357"/>
        <end position="1420"/>
    </location>
</feature>